<evidence type="ECO:0000313" key="7">
    <source>
        <dbReference type="Proteomes" id="UP000198656"/>
    </source>
</evidence>
<feature type="domain" description="4Fe-4S ferredoxin-type" evidence="5">
    <location>
        <begin position="88"/>
        <end position="118"/>
    </location>
</feature>
<evidence type="ECO:0000256" key="3">
    <source>
        <dbReference type="ARBA" id="ARBA00023004"/>
    </source>
</evidence>
<evidence type="ECO:0000256" key="1">
    <source>
        <dbReference type="ARBA" id="ARBA00022485"/>
    </source>
</evidence>
<dbReference type="PROSITE" id="PS00198">
    <property type="entry name" value="4FE4S_FER_1"/>
    <property type="match status" value="1"/>
</dbReference>
<keyword evidence="1" id="KW-0004">4Fe-4S</keyword>
<dbReference type="Gene3D" id="3.30.70.20">
    <property type="match status" value="2"/>
</dbReference>
<gene>
    <name evidence="6" type="ORF">SAMN05443529_101135</name>
</gene>
<reference evidence="7" key="1">
    <citation type="submission" date="2016-10" db="EMBL/GenBank/DDBJ databases">
        <authorList>
            <person name="Varghese N."/>
            <person name="Submissions S."/>
        </authorList>
    </citation>
    <scope>NUCLEOTIDE SEQUENCE [LARGE SCALE GENOMIC DNA]</scope>
    <source>
        <strain evidence="7">DSM 8344</strain>
    </source>
</reference>
<dbReference type="STRING" id="1121419.SAMN05443529_101135"/>
<dbReference type="GO" id="GO:0051539">
    <property type="term" value="F:4 iron, 4 sulfur cluster binding"/>
    <property type="evidence" value="ECO:0007669"/>
    <property type="project" value="UniProtKB-KW"/>
</dbReference>
<proteinExistence type="predicted"/>
<protein>
    <submittedName>
        <fullName evidence="6">Prokaryotic molybdopterin-containing oxidoreductase family, iron-sulfur binding subunit</fullName>
    </submittedName>
</protein>
<accession>A0A1G7RPN5</accession>
<dbReference type="InterPro" id="IPR017896">
    <property type="entry name" value="4Fe4S_Fe-S-bd"/>
</dbReference>
<evidence type="ECO:0000256" key="2">
    <source>
        <dbReference type="ARBA" id="ARBA00022723"/>
    </source>
</evidence>
<evidence type="ECO:0000259" key="5">
    <source>
        <dbReference type="PROSITE" id="PS51379"/>
    </source>
</evidence>
<dbReference type="EMBL" id="FNCP01000001">
    <property type="protein sequence ID" value="SDG12149.1"/>
    <property type="molecule type" value="Genomic_DNA"/>
</dbReference>
<dbReference type="AlphaFoldDB" id="A0A1G7RPN5"/>
<evidence type="ECO:0000313" key="6">
    <source>
        <dbReference type="EMBL" id="SDG12149.1"/>
    </source>
</evidence>
<dbReference type="Proteomes" id="UP000198656">
    <property type="component" value="Unassembled WGS sequence"/>
</dbReference>
<feature type="domain" description="4Fe-4S ferredoxin-type" evidence="5">
    <location>
        <begin position="55"/>
        <end position="86"/>
    </location>
</feature>
<feature type="domain" description="4Fe-4S ferredoxin-type" evidence="5">
    <location>
        <begin position="3"/>
        <end position="32"/>
    </location>
</feature>
<dbReference type="InterPro" id="IPR017900">
    <property type="entry name" value="4Fe4S_Fe_S_CS"/>
</dbReference>
<dbReference type="PROSITE" id="PS51379">
    <property type="entry name" value="4FE4S_FER_2"/>
    <property type="match status" value="3"/>
</dbReference>
<keyword evidence="4" id="KW-0411">Iron-sulfur</keyword>
<organism evidence="6 7">
    <name type="scientific">Desulfosporosinus hippei DSM 8344</name>
    <dbReference type="NCBI Taxonomy" id="1121419"/>
    <lineage>
        <taxon>Bacteria</taxon>
        <taxon>Bacillati</taxon>
        <taxon>Bacillota</taxon>
        <taxon>Clostridia</taxon>
        <taxon>Eubacteriales</taxon>
        <taxon>Desulfitobacteriaceae</taxon>
        <taxon>Desulfosporosinus</taxon>
    </lineage>
</organism>
<dbReference type="Pfam" id="PF12797">
    <property type="entry name" value="Fer4_2"/>
    <property type="match status" value="1"/>
</dbReference>
<keyword evidence="2" id="KW-0479">Metal-binding</keyword>
<evidence type="ECO:0000256" key="4">
    <source>
        <dbReference type="ARBA" id="ARBA00023014"/>
    </source>
</evidence>
<keyword evidence="3" id="KW-0408">Iron</keyword>
<sequence length="206" mass="23028">MRYAMAIDLDRCTGCHACSVACKVENNLPDGIFWNRILTAGGKSMDTPSGTFPNLSMQFLPVNCQHCENPACVKACPVKATYKREEDGIVIQDYDKCIGCRYCMVACPYASVRQFNWKKPEYAIDVAMGDAAITPHQYNTVEKCTFCTHRLAQGLKPACIDTCPNRARIFGDLDDPNSEVSRAIQGRSYFHLLEEKGTKPSIFYLT</sequence>
<dbReference type="OrthoDB" id="9810688at2"/>
<dbReference type="CDD" id="cd10551">
    <property type="entry name" value="PsrB"/>
    <property type="match status" value="1"/>
</dbReference>
<dbReference type="InterPro" id="IPR050954">
    <property type="entry name" value="ET_IronSulfur_Cluster-Binding"/>
</dbReference>
<dbReference type="Pfam" id="PF13247">
    <property type="entry name" value="Fer4_11"/>
    <property type="match status" value="2"/>
</dbReference>
<dbReference type="SUPFAM" id="SSF54862">
    <property type="entry name" value="4Fe-4S ferredoxins"/>
    <property type="match status" value="1"/>
</dbReference>
<dbReference type="PANTHER" id="PTHR43177:SF3">
    <property type="entry name" value="PROTEIN NRFC HOMOLOG"/>
    <property type="match status" value="1"/>
</dbReference>
<dbReference type="PANTHER" id="PTHR43177">
    <property type="entry name" value="PROTEIN NRFC"/>
    <property type="match status" value="1"/>
</dbReference>
<dbReference type="RefSeq" id="WP_092328625.1">
    <property type="nucleotide sequence ID" value="NZ_FNCP01000001.1"/>
</dbReference>
<name>A0A1G7RPN5_9FIRM</name>
<dbReference type="GO" id="GO:0046872">
    <property type="term" value="F:metal ion binding"/>
    <property type="evidence" value="ECO:0007669"/>
    <property type="project" value="UniProtKB-KW"/>
</dbReference>
<keyword evidence="7" id="KW-1185">Reference proteome</keyword>